<accession>A0A5B7EV96</accession>
<dbReference type="AlphaFoldDB" id="A0A5B7EV96"/>
<dbReference type="Proteomes" id="UP000324222">
    <property type="component" value="Unassembled WGS sequence"/>
</dbReference>
<sequence>MNAEVNYLRIMSVLDFECMTVTQIISHSSLCAIQPLFMSFCLIMKFLANSEEQALVDNEGARQCLASLPSSLRTCGMSYSGCAPSSKHEEVQALLPSMSPRWQDIGSFAGNYHMQQQQQQANTTTECVECTLHNTMKACQSILGHFLKTSLSRIKN</sequence>
<organism evidence="1 2">
    <name type="scientific">Portunus trituberculatus</name>
    <name type="common">Swimming crab</name>
    <name type="synonym">Neptunus trituberculatus</name>
    <dbReference type="NCBI Taxonomy" id="210409"/>
    <lineage>
        <taxon>Eukaryota</taxon>
        <taxon>Metazoa</taxon>
        <taxon>Ecdysozoa</taxon>
        <taxon>Arthropoda</taxon>
        <taxon>Crustacea</taxon>
        <taxon>Multicrustacea</taxon>
        <taxon>Malacostraca</taxon>
        <taxon>Eumalacostraca</taxon>
        <taxon>Eucarida</taxon>
        <taxon>Decapoda</taxon>
        <taxon>Pleocyemata</taxon>
        <taxon>Brachyura</taxon>
        <taxon>Eubrachyura</taxon>
        <taxon>Portunoidea</taxon>
        <taxon>Portunidae</taxon>
        <taxon>Portuninae</taxon>
        <taxon>Portunus</taxon>
    </lineage>
</organism>
<dbReference type="EMBL" id="VSRR010003694">
    <property type="protein sequence ID" value="MPC37126.1"/>
    <property type="molecule type" value="Genomic_DNA"/>
</dbReference>
<evidence type="ECO:0000313" key="2">
    <source>
        <dbReference type="Proteomes" id="UP000324222"/>
    </source>
</evidence>
<protein>
    <submittedName>
        <fullName evidence="1">Uncharacterized protein</fullName>
    </submittedName>
</protein>
<keyword evidence="2" id="KW-1185">Reference proteome</keyword>
<gene>
    <name evidence="1" type="ORF">E2C01_030600</name>
</gene>
<name>A0A5B7EV96_PORTR</name>
<evidence type="ECO:0000313" key="1">
    <source>
        <dbReference type="EMBL" id="MPC37126.1"/>
    </source>
</evidence>
<proteinExistence type="predicted"/>
<reference evidence="1 2" key="1">
    <citation type="submission" date="2019-05" db="EMBL/GenBank/DDBJ databases">
        <title>Another draft genome of Portunus trituberculatus and its Hox gene families provides insights of decapod evolution.</title>
        <authorList>
            <person name="Jeong J.-H."/>
            <person name="Song I."/>
            <person name="Kim S."/>
            <person name="Choi T."/>
            <person name="Kim D."/>
            <person name="Ryu S."/>
            <person name="Kim W."/>
        </authorList>
    </citation>
    <scope>NUCLEOTIDE SEQUENCE [LARGE SCALE GENOMIC DNA]</scope>
    <source>
        <tissue evidence="1">Muscle</tissue>
    </source>
</reference>
<comment type="caution">
    <text evidence="1">The sequence shown here is derived from an EMBL/GenBank/DDBJ whole genome shotgun (WGS) entry which is preliminary data.</text>
</comment>